<dbReference type="KEGG" id="spal:FM071_07210"/>
<keyword evidence="2" id="KW-1185">Reference proteome</keyword>
<evidence type="ECO:0000313" key="1">
    <source>
        <dbReference type="EMBL" id="QOP46088.1"/>
    </source>
</evidence>
<accession>A0A7M1BB89</accession>
<dbReference type="AlphaFoldDB" id="A0A7M1BB89"/>
<reference evidence="1 2" key="1">
    <citation type="submission" date="2019-07" db="EMBL/GenBank/DDBJ databases">
        <title>Sulfurimonas paralvinellae sp. nov., a novel mesophilic, hydrogen- and sulfur-oxidizing chemolithoautotroph within the Epsilonproteo- bacteria isolated from a deep-sea hydrothermal vent polychaete nest, reclassification of Thiomicrospira denitrificans as Sulfurimonas denitrificans comb. nov. and emended description of the genus Sulfurimonas.</title>
        <authorList>
            <person name="Wang S."/>
            <person name="Jiang L."/>
            <person name="Shao Z."/>
        </authorList>
    </citation>
    <scope>NUCLEOTIDE SEQUENCE [LARGE SCALE GENOMIC DNA]</scope>
    <source>
        <strain evidence="1 2">GO25</strain>
    </source>
</reference>
<name>A0A7M1BB89_9BACT</name>
<gene>
    <name evidence="1" type="ORF">FM071_07210</name>
</gene>
<dbReference type="RefSeq" id="WP_193110223.1">
    <property type="nucleotide sequence ID" value="NZ_CP041406.1"/>
</dbReference>
<proteinExistence type="predicted"/>
<dbReference type="Proteomes" id="UP000593580">
    <property type="component" value="Chromosome"/>
</dbReference>
<protein>
    <submittedName>
        <fullName evidence="1">Uncharacterized protein</fullName>
    </submittedName>
</protein>
<sequence length="123" mass="14715">MAASKKAIDNANRLRYVRALERFSKSIISYLSNSDELSKERYDKKIDNALKVYQRVEEIALYKGDLQELQKLVKKMIVYKESSEDIENIKEDLLYSINQLEKNKNARRYKKDKHSKSKYEDWE</sequence>
<dbReference type="EMBL" id="CP041406">
    <property type="protein sequence ID" value="QOP46088.1"/>
    <property type="molecule type" value="Genomic_DNA"/>
</dbReference>
<organism evidence="1 2">
    <name type="scientific">Sulfurimonas paralvinellae</name>
    <dbReference type="NCBI Taxonomy" id="317658"/>
    <lineage>
        <taxon>Bacteria</taxon>
        <taxon>Pseudomonadati</taxon>
        <taxon>Campylobacterota</taxon>
        <taxon>Epsilonproteobacteria</taxon>
        <taxon>Campylobacterales</taxon>
        <taxon>Sulfurimonadaceae</taxon>
        <taxon>Sulfurimonas</taxon>
    </lineage>
</organism>
<evidence type="ECO:0000313" key="2">
    <source>
        <dbReference type="Proteomes" id="UP000593580"/>
    </source>
</evidence>